<keyword evidence="2" id="KW-1185">Reference proteome</keyword>
<evidence type="ECO:0000313" key="1">
    <source>
        <dbReference type="EMBL" id="MED6165710.1"/>
    </source>
</evidence>
<dbReference type="Proteomes" id="UP001341840">
    <property type="component" value="Unassembled WGS sequence"/>
</dbReference>
<dbReference type="Gene3D" id="1.10.510.10">
    <property type="entry name" value="Transferase(Phosphotransferase) domain 1"/>
    <property type="match status" value="1"/>
</dbReference>
<protein>
    <submittedName>
        <fullName evidence="1">Uncharacterized protein</fullName>
    </submittedName>
</protein>
<proteinExistence type="predicted"/>
<sequence>MVFRAGKPAIIKAVVERIHISEWVESMLAKGDVKCIVDTRLQGDFESSSVWRAVEVAMASVSDKSNKRPHMTDVVTELKECLAMELARKHNKSCRTMTMNLAPESSSLA</sequence>
<dbReference type="PANTHER" id="PTHR45631">
    <property type="entry name" value="OS07G0107800 PROTEIN-RELATED"/>
    <property type="match status" value="1"/>
</dbReference>
<dbReference type="EMBL" id="JASCZI010123946">
    <property type="protein sequence ID" value="MED6165710.1"/>
    <property type="molecule type" value="Genomic_DNA"/>
</dbReference>
<comment type="caution">
    <text evidence="1">The sequence shown here is derived from an EMBL/GenBank/DDBJ whole genome shotgun (WGS) entry which is preliminary data.</text>
</comment>
<gene>
    <name evidence="1" type="ORF">PIB30_102237</name>
</gene>
<reference evidence="1 2" key="1">
    <citation type="journal article" date="2023" name="Plants (Basel)">
        <title>Bridging the Gap: Combining Genomics and Transcriptomics Approaches to Understand Stylosanthes scabra, an Orphan Legume from the Brazilian Caatinga.</title>
        <authorList>
            <person name="Ferreira-Neto J.R.C."/>
            <person name="da Silva M.D."/>
            <person name="Binneck E."/>
            <person name="de Melo N.F."/>
            <person name="da Silva R.H."/>
            <person name="de Melo A.L.T.M."/>
            <person name="Pandolfi V."/>
            <person name="Bustamante F.O."/>
            <person name="Brasileiro-Vidal A.C."/>
            <person name="Benko-Iseppon A.M."/>
        </authorList>
    </citation>
    <scope>NUCLEOTIDE SEQUENCE [LARGE SCALE GENOMIC DNA]</scope>
    <source>
        <tissue evidence="1">Leaves</tissue>
    </source>
</reference>
<dbReference type="PANTHER" id="PTHR45631:SF202">
    <property type="entry name" value="SENESCENCE-INDUCED RECEPTOR-LIKE SERINE_THREONINE-PROTEIN KINASE"/>
    <property type="match status" value="1"/>
</dbReference>
<organism evidence="1 2">
    <name type="scientific">Stylosanthes scabra</name>
    <dbReference type="NCBI Taxonomy" id="79078"/>
    <lineage>
        <taxon>Eukaryota</taxon>
        <taxon>Viridiplantae</taxon>
        <taxon>Streptophyta</taxon>
        <taxon>Embryophyta</taxon>
        <taxon>Tracheophyta</taxon>
        <taxon>Spermatophyta</taxon>
        <taxon>Magnoliopsida</taxon>
        <taxon>eudicotyledons</taxon>
        <taxon>Gunneridae</taxon>
        <taxon>Pentapetalae</taxon>
        <taxon>rosids</taxon>
        <taxon>fabids</taxon>
        <taxon>Fabales</taxon>
        <taxon>Fabaceae</taxon>
        <taxon>Papilionoideae</taxon>
        <taxon>50 kb inversion clade</taxon>
        <taxon>dalbergioids sensu lato</taxon>
        <taxon>Dalbergieae</taxon>
        <taxon>Pterocarpus clade</taxon>
        <taxon>Stylosanthes</taxon>
    </lineage>
</organism>
<accession>A0ABU6UZQ4</accession>
<name>A0ABU6UZQ4_9FABA</name>
<evidence type="ECO:0000313" key="2">
    <source>
        <dbReference type="Proteomes" id="UP001341840"/>
    </source>
</evidence>